<dbReference type="GO" id="GO:0005829">
    <property type="term" value="C:cytosol"/>
    <property type="evidence" value="ECO:0007669"/>
    <property type="project" value="TreeGrafter"/>
</dbReference>
<dbReference type="Gene3D" id="3.90.1670.10">
    <property type="entry name" value="FdhE-like domain"/>
    <property type="match status" value="1"/>
</dbReference>
<evidence type="ECO:0000256" key="2">
    <source>
        <dbReference type="HAMAP-Rule" id="MF_00611"/>
    </source>
</evidence>
<dbReference type="InterPro" id="IPR024064">
    <property type="entry name" value="FdhE-like_sf"/>
</dbReference>
<dbReference type="InterPro" id="IPR056774">
    <property type="entry name" value="FdhE_N"/>
</dbReference>
<dbReference type="STRING" id="591205.SAMN05421538_102454"/>
<keyword evidence="1 2" id="KW-0963">Cytoplasm</keyword>
<dbReference type="NCBIfam" id="TIGR01562">
    <property type="entry name" value="FdhE"/>
    <property type="match status" value="1"/>
</dbReference>
<evidence type="ECO:0000259" key="4">
    <source>
        <dbReference type="Pfam" id="PF24859"/>
    </source>
</evidence>
<dbReference type="EMBL" id="FNAH01000002">
    <property type="protein sequence ID" value="SDD79881.1"/>
    <property type="molecule type" value="Genomic_DNA"/>
</dbReference>
<evidence type="ECO:0000313" key="6">
    <source>
        <dbReference type="EMBL" id="SDD79881.1"/>
    </source>
</evidence>
<dbReference type="PANTHER" id="PTHR37689">
    <property type="entry name" value="PROTEIN FDHE"/>
    <property type="match status" value="1"/>
</dbReference>
<organism evidence="6 7">
    <name type="scientific">Paracoccus isoporae</name>
    <dbReference type="NCBI Taxonomy" id="591205"/>
    <lineage>
        <taxon>Bacteria</taxon>
        <taxon>Pseudomonadati</taxon>
        <taxon>Pseudomonadota</taxon>
        <taxon>Alphaproteobacteria</taxon>
        <taxon>Rhodobacterales</taxon>
        <taxon>Paracoccaceae</taxon>
        <taxon>Paracoccus</taxon>
    </lineage>
</organism>
<dbReference type="GO" id="GO:0051604">
    <property type="term" value="P:protein maturation"/>
    <property type="evidence" value="ECO:0007669"/>
    <property type="project" value="TreeGrafter"/>
</dbReference>
<evidence type="ECO:0000259" key="3">
    <source>
        <dbReference type="Pfam" id="PF04216"/>
    </source>
</evidence>
<dbReference type="PIRSF" id="PIRSF018296">
    <property type="entry name" value="Format_dh_formtn"/>
    <property type="match status" value="1"/>
</dbReference>
<dbReference type="HAMAP" id="MF_00611">
    <property type="entry name" value="FdeH"/>
    <property type="match status" value="1"/>
</dbReference>
<feature type="domain" description="FdhE N-terminal" evidence="3">
    <location>
        <begin position="17"/>
        <end position="179"/>
    </location>
</feature>
<dbReference type="OrthoDB" id="9794151at2"/>
<reference evidence="6 7" key="1">
    <citation type="submission" date="2016-10" db="EMBL/GenBank/DDBJ databases">
        <authorList>
            <person name="de Groot N.N."/>
        </authorList>
    </citation>
    <scope>NUCLEOTIDE SEQUENCE [LARGE SCALE GENOMIC DNA]</scope>
    <source>
        <strain evidence="6 7">DSM 22220</strain>
    </source>
</reference>
<sequence>MSPKPDPSVISNIATPDFARLPDPARLFARRAARLRALSSDARLGPYLRFLADLSEMLAGLAAELAPPAGVDAATIARNRSVRMPPIDRAALIRSDDMAAIWTAVLDRAGGLAMPDPARAALEALRSAPEADRQALLAELAADRVPEGFAAPAAFAAAALQLAASRLAATLDPAQLVPIRTGICPSCGGLPQASIVTATIQLDGARYAACACCSTQWNEVRVKCLCCGSTKGIGYRAIEGAAEEAAIRAEICNECDSWVKILYQNRDARLEPFADDIASLGLDALMRDTEWRRGGFNPFLVGY</sequence>
<gene>
    <name evidence="2" type="primary">fdhE</name>
    <name evidence="6" type="ORF">SAMN05421538_102454</name>
</gene>
<feature type="domain" description="FdhE central" evidence="4">
    <location>
        <begin position="183"/>
        <end position="221"/>
    </location>
</feature>
<evidence type="ECO:0000256" key="1">
    <source>
        <dbReference type="ARBA" id="ARBA00022490"/>
    </source>
</evidence>
<dbReference type="SUPFAM" id="SSF144020">
    <property type="entry name" value="FdhE-like"/>
    <property type="match status" value="1"/>
</dbReference>
<evidence type="ECO:0000313" key="7">
    <source>
        <dbReference type="Proteomes" id="UP000199344"/>
    </source>
</evidence>
<dbReference type="Pfam" id="PF04216">
    <property type="entry name" value="FdhE_N"/>
    <property type="match status" value="1"/>
</dbReference>
<dbReference type="GO" id="GO:0008199">
    <property type="term" value="F:ferric iron binding"/>
    <property type="evidence" value="ECO:0007669"/>
    <property type="project" value="TreeGrafter"/>
</dbReference>
<dbReference type="AlphaFoldDB" id="A0A1G6XPI6"/>
<dbReference type="PANTHER" id="PTHR37689:SF1">
    <property type="entry name" value="PROTEIN FDHE"/>
    <property type="match status" value="1"/>
</dbReference>
<evidence type="ECO:0000259" key="5">
    <source>
        <dbReference type="Pfam" id="PF24860"/>
    </source>
</evidence>
<dbReference type="CDD" id="cd16341">
    <property type="entry name" value="FdhE"/>
    <property type="match status" value="1"/>
</dbReference>
<comment type="function">
    <text evidence="2">Necessary for formate dehydrogenase activity.</text>
</comment>
<dbReference type="Pfam" id="PF24860">
    <property type="entry name" value="FdhE_C"/>
    <property type="match status" value="1"/>
</dbReference>
<accession>A0A1G6XPI6</accession>
<name>A0A1G6XPI6_9RHOB</name>
<protein>
    <recommendedName>
        <fullName evidence="2">Protein FdhE homolog</fullName>
    </recommendedName>
</protein>
<dbReference type="Proteomes" id="UP000199344">
    <property type="component" value="Unassembled WGS sequence"/>
</dbReference>
<proteinExistence type="inferred from homology"/>
<dbReference type="RefSeq" id="WP_090521687.1">
    <property type="nucleotide sequence ID" value="NZ_FNAH01000002.1"/>
</dbReference>
<comment type="similarity">
    <text evidence="2">Belongs to the FdhE family.</text>
</comment>
<dbReference type="InterPro" id="IPR056797">
    <property type="entry name" value="FdhE_central"/>
</dbReference>
<keyword evidence="7" id="KW-1185">Reference proteome</keyword>
<dbReference type="InterPro" id="IPR056796">
    <property type="entry name" value="FdhE_C"/>
</dbReference>
<feature type="domain" description="FdhE C-terminal" evidence="5">
    <location>
        <begin position="222"/>
        <end position="300"/>
    </location>
</feature>
<comment type="subcellular location">
    <subcellularLocation>
        <location evidence="2">Cytoplasm</location>
    </subcellularLocation>
</comment>
<dbReference type="Pfam" id="PF24859">
    <property type="entry name" value="FdhE_central"/>
    <property type="match status" value="1"/>
</dbReference>
<dbReference type="InterPro" id="IPR006452">
    <property type="entry name" value="Formate_DH_accessory"/>
</dbReference>